<evidence type="ECO:0000256" key="14">
    <source>
        <dbReference type="RuleBase" id="RU365038"/>
    </source>
</evidence>
<dbReference type="GeneID" id="64860092"/>
<keyword evidence="8 14" id="KW-0833">Ubl conjugation pathway</keyword>
<keyword evidence="9 14" id="KW-0862">Zinc</keyword>
<evidence type="ECO:0000256" key="12">
    <source>
        <dbReference type="ARBA" id="ARBA00023242"/>
    </source>
</evidence>
<dbReference type="GO" id="GO:0033503">
    <property type="term" value="C:HULC complex"/>
    <property type="evidence" value="ECO:0007669"/>
    <property type="project" value="TreeGrafter"/>
</dbReference>
<evidence type="ECO:0000256" key="5">
    <source>
        <dbReference type="ARBA" id="ARBA00022679"/>
    </source>
</evidence>
<keyword evidence="5 14" id="KW-0808">Transferase</keyword>
<comment type="catalytic activity">
    <reaction evidence="1 14">
        <text>S-ubiquitinyl-[E2 ubiquitin-conjugating enzyme]-L-cysteine + [acceptor protein]-L-lysine = [E2 ubiquitin-conjugating enzyme]-L-cysteine + N(6)-ubiquitinyl-[acceptor protein]-L-lysine.</text>
        <dbReference type="EC" id="2.3.2.27"/>
    </reaction>
</comment>
<dbReference type="PROSITE" id="PS50089">
    <property type="entry name" value="ZF_RING_2"/>
    <property type="match status" value="1"/>
</dbReference>
<dbReference type="Pfam" id="PF08647">
    <property type="entry name" value="BRE1"/>
    <property type="match status" value="1"/>
</dbReference>
<comment type="caution">
    <text evidence="18">The sequence shown here is derived from an EMBL/GenBank/DDBJ whole genome shotgun (WGS) entry which is preliminary data.</text>
</comment>
<dbReference type="EC" id="2.3.2.27" evidence="14"/>
<evidence type="ECO:0000256" key="3">
    <source>
        <dbReference type="ARBA" id="ARBA00004906"/>
    </source>
</evidence>
<keyword evidence="12 14" id="KW-0539">Nucleus</keyword>
<dbReference type="InterPro" id="IPR001841">
    <property type="entry name" value="Znf_RING"/>
</dbReference>
<dbReference type="AlphaFoldDB" id="A0A8H2VJS1"/>
<dbReference type="SMART" id="SM00184">
    <property type="entry name" value="RING"/>
    <property type="match status" value="1"/>
</dbReference>
<feature type="region of interest" description="Disordered" evidence="16">
    <location>
        <begin position="192"/>
        <end position="216"/>
    </location>
</feature>
<dbReference type="GO" id="GO:0006325">
    <property type="term" value="P:chromatin organization"/>
    <property type="evidence" value="ECO:0007669"/>
    <property type="project" value="UniProtKB-KW"/>
</dbReference>
<dbReference type="GO" id="GO:0016567">
    <property type="term" value="P:protein ubiquitination"/>
    <property type="evidence" value="ECO:0007669"/>
    <property type="project" value="UniProtKB-UniRule"/>
</dbReference>
<feature type="coiled-coil region" evidence="15">
    <location>
        <begin position="499"/>
        <end position="600"/>
    </location>
</feature>
<name>A0A8H2VJS1_9SACH</name>
<evidence type="ECO:0000256" key="13">
    <source>
        <dbReference type="PROSITE-ProRule" id="PRU00175"/>
    </source>
</evidence>
<feature type="compositionally biased region" description="Basic and acidic residues" evidence="16">
    <location>
        <begin position="192"/>
        <end position="205"/>
    </location>
</feature>
<reference evidence="18 19" key="1">
    <citation type="submission" date="2020-05" db="EMBL/GenBank/DDBJ databases">
        <authorList>
            <person name="Casaregola S."/>
            <person name="Devillers H."/>
            <person name="Grondin C."/>
        </authorList>
    </citation>
    <scope>NUCLEOTIDE SEQUENCE [LARGE SCALE GENOMIC DNA]</scope>
    <source>
        <strain evidence="18 19">CLIB 1767</strain>
    </source>
</reference>
<accession>A0A8H2VJS1</accession>
<dbReference type="SUPFAM" id="SSF57850">
    <property type="entry name" value="RING/U-box"/>
    <property type="match status" value="1"/>
</dbReference>
<comment type="pathway">
    <text evidence="3 14">Protein modification; protein ubiquitination.</text>
</comment>
<dbReference type="InterPro" id="IPR013083">
    <property type="entry name" value="Znf_RING/FYVE/PHD"/>
</dbReference>
<evidence type="ECO:0000256" key="9">
    <source>
        <dbReference type="ARBA" id="ARBA00022833"/>
    </source>
</evidence>
<evidence type="ECO:0000256" key="6">
    <source>
        <dbReference type="ARBA" id="ARBA00022723"/>
    </source>
</evidence>
<evidence type="ECO:0000256" key="8">
    <source>
        <dbReference type="ARBA" id="ARBA00022786"/>
    </source>
</evidence>
<evidence type="ECO:0000256" key="1">
    <source>
        <dbReference type="ARBA" id="ARBA00000900"/>
    </source>
</evidence>
<dbReference type="FunFam" id="3.30.40.10:FF:000414">
    <property type="entry name" value="E3 ubiquitin protein ligase"/>
    <property type="match status" value="1"/>
</dbReference>
<keyword evidence="19" id="KW-1185">Reference proteome</keyword>
<dbReference type="InterPro" id="IPR013956">
    <property type="entry name" value="E3_ubiquit_lig_Bre1"/>
</dbReference>
<dbReference type="CDD" id="cd16499">
    <property type="entry name" value="RING-HC_Bre1-like"/>
    <property type="match status" value="1"/>
</dbReference>
<evidence type="ECO:0000256" key="2">
    <source>
        <dbReference type="ARBA" id="ARBA00004123"/>
    </source>
</evidence>
<evidence type="ECO:0000313" key="19">
    <source>
        <dbReference type="Proteomes" id="UP000644660"/>
    </source>
</evidence>
<dbReference type="EMBL" id="CAEFZW010000013">
    <property type="protein sequence ID" value="CAB4256984.1"/>
    <property type="molecule type" value="Genomic_DNA"/>
</dbReference>
<dbReference type="PANTHER" id="PTHR23163:SF0">
    <property type="entry name" value="E3 UBIQUITIN-PROTEIN LIGASE BRE1"/>
    <property type="match status" value="1"/>
</dbReference>
<evidence type="ECO:0000256" key="10">
    <source>
        <dbReference type="ARBA" id="ARBA00022853"/>
    </source>
</evidence>
<feature type="domain" description="RING-type" evidence="17">
    <location>
        <begin position="643"/>
        <end position="682"/>
    </location>
</feature>
<dbReference type="PANTHER" id="PTHR23163">
    <property type="entry name" value="RING FINGER PROTEIN-RELATED"/>
    <property type="match status" value="1"/>
</dbReference>
<keyword evidence="7 13" id="KW-0863">Zinc-finger</keyword>
<dbReference type="GO" id="GO:0008270">
    <property type="term" value="F:zinc ion binding"/>
    <property type="evidence" value="ECO:0007669"/>
    <property type="project" value="UniProtKB-KW"/>
</dbReference>
<gene>
    <name evidence="18" type="ORF">KABA2_13S00418</name>
</gene>
<dbReference type="Proteomes" id="UP000644660">
    <property type="component" value="Unassembled WGS sequence"/>
</dbReference>
<comment type="similarity">
    <text evidence="4 14">Belongs to the BRE1 family.</text>
</comment>
<feature type="coiled-coil region" evidence="15">
    <location>
        <begin position="249"/>
        <end position="279"/>
    </location>
</feature>
<proteinExistence type="inferred from homology"/>
<organism evidence="18 19">
    <name type="scientific">Maudiozyma barnettii</name>
    <dbReference type="NCBI Taxonomy" id="61262"/>
    <lineage>
        <taxon>Eukaryota</taxon>
        <taxon>Fungi</taxon>
        <taxon>Dikarya</taxon>
        <taxon>Ascomycota</taxon>
        <taxon>Saccharomycotina</taxon>
        <taxon>Saccharomycetes</taxon>
        <taxon>Saccharomycetales</taxon>
        <taxon>Saccharomycetaceae</taxon>
        <taxon>Maudiozyma</taxon>
    </lineage>
</organism>
<keyword evidence="10 14" id="KW-0156">Chromatin regulator</keyword>
<dbReference type="Gene3D" id="3.30.40.10">
    <property type="entry name" value="Zinc/RING finger domain, C3HC4 (zinc finger)"/>
    <property type="match status" value="1"/>
</dbReference>
<sequence>MTTAPPSKKLKLSNPDEPLTQNDVISFQKEAMYRCMNEKRVSLNAVNEQYEVSKKNYIDVSTKLSNLMALIITLANFLQVISKENNNTEEENICSRMATSDENEVIQLSDSFMKILTKYLTESGTATVDENERLSRLALELKELQKVKKELYYKNKELVDEISSLKVYYERLIKKFDREDSQTLKRVFKKELEGEDQKETQDKETTNNTDVKSVKTETKTLATEGTKINENDENEIISENSDVNEKKIMTEYEIKVSDLQNEIKELKIIIEEIEKFKNSNSEKILALEKQLSAANTISTGLTRNDNIDVNAMKSKIDILIRENNQLKQINDSFLGKFQKLSSEKEIFNNKITNEFSANSEVLKTQNLALEKDLVRIRTARDDLLSRLSILEAETKTPIILDDLKKSLELSNEQWKKYENRSDSTSENILLKELQDMELAFKELTQINNKKYADLINEESMIAKLKVEKTKADQKYFAAMRSKDPILIENKNMSKAITKTNELILQLKDAEKLLQQKIENLYKQLQLSQNNEKRLIDSAKLESLKIIDLNSQINKSEKKISVLKGENLDFVTGINKLKNHNNELETENKVLKQRNINIDEKCKTLHQKLVSFTGKVNDKKRHYDDEDEDTLSQELENFRTLVYCSLCSKNWKNMAIKTCGHVFCEDCCNERLAARMRKCPTCNYPFSSNDLLPIHL</sequence>
<evidence type="ECO:0000313" key="18">
    <source>
        <dbReference type="EMBL" id="CAB4256984.1"/>
    </source>
</evidence>
<dbReference type="UniPathway" id="UPA00143"/>
<dbReference type="GO" id="GO:0061630">
    <property type="term" value="F:ubiquitin protein ligase activity"/>
    <property type="evidence" value="ECO:0007669"/>
    <property type="project" value="UniProtKB-EC"/>
</dbReference>
<dbReference type="RefSeq" id="XP_041408828.1">
    <property type="nucleotide sequence ID" value="XM_041552894.1"/>
</dbReference>
<evidence type="ECO:0000256" key="4">
    <source>
        <dbReference type="ARBA" id="ARBA00005555"/>
    </source>
</evidence>
<dbReference type="GO" id="GO:0006950">
    <property type="term" value="P:response to stress"/>
    <property type="evidence" value="ECO:0007669"/>
    <property type="project" value="UniProtKB-ARBA"/>
</dbReference>
<keyword evidence="6 14" id="KW-0479">Metal-binding</keyword>
<dbReference type="GO" id="GO:0005634">
    <property type="term" value="C:nucleus"/>
    <property type="evidence" value="ECO:0007669"/>
    <property type="project" value="UniProtKB-SubCell"/>
</dbReference>
<protein>
    <recommendedName>
        <fullName evidence="14">E3 ubiquitin protein ligase</fullName>
        <ecNumber evidence="14">2.3.2.27</ecNumber>
    </recommendedName>
</protein>
<evidence type="ECO:0000256" key="16">
    <source>
        <dbReference type="SAM" id="MobiDB-lite"/>
    </source>
</evidence>
<comment type="subcellular location">
    <subcellularLocation>
        <location evidence="2 14">Nucleus</location>
    </subcellularLocation>
</comment>
<dbReference type="Pfam" id="PF13923">
    <property type="entry name" value="zf-C3HC4_2"/>
    <property type="match status" value="1"/>
</dbReference>
<evidence type="ECO:0000256" key="7">
    <source>
        <dbReference type="ARBA" id="ARBA00022771"/>
    </source>
</evidence>
<keyword evidence="11 14" id="KW-0175">Coiled coil</keyword>
<evidence type="ECO:0000256" key="11">
    <source>
        <dbReference type="ARBA" id="ARBA00023054"/>
    </source>
</evidence>
<evidence type="ECO:0000259" key="17">
    <source>
        <dbReference type="PROSITE" id="PS50089"/>
    </source>
</evidence>
<evidence type="ECO:0000256" key="15">
    <source>
        <dbReference type="SAM" id="Coils"/>
    </source>
</evidence>